<organism evidence="9 10">
    <name type="scientific">Haemophilus parainfluenzae</name>
    <dbReference type="NCBI Taxonomy" id="729"/>
    <lineage>
        <taxon>Bacteria</taxon>
        <taxon>Pseudomonadati</taxon>
        <taxon>Pseudomonadota</taxon>
        <taxon>Gammaproteobacteria</taxon>
        <taxon>Pasteurellales</taxon>
        <taxon>Pasteurellaceae</taxon>
        <taxon>Haemophilus</taxon>
    </lineage>
</organism>
<dbReference type="AlphaFoldDB" id="A0A377JGY3"/>
<evidence type="ECO:0000256" key="7">
    <source>
        <dbReference type="ARBA" id="ARBA00023204"/>
    </source>
</evidence>
<dbReference type="CDD" id="cd17748">
    <property type="entry name" value="BRCT_DNA_ligase_like"/>
    <property type="match status" value="1"/>
</dbReference>
<evidence type="ECO:0000259" key="8">
    <source>
        <dbReference type="PROSITE" id="PS50172"/>
    </source>
</evidence>
<evidence type="ECO:0000256" key="6">
    <source>
        <dbReference type="ARBA" id="ARBA00023027"/>
    </source>
</evidence>
<dbReference type="Gene3D" id="3.40.50.10190">
    <property type="entry name" value="BRCT domain"/>
    <property type="match status" value="1"/>
</dbReference>
<dbReference type="GO" id="GO:0003911">
    <property type="term" value="F:DNA ligase (NAD+) activity"/>
    <property type="evidence" value="ECO:0007669"/>
    <property type="project" value="UniProtKB-EC"/>
</dbReference>
<keyword evidence="3" id="KW-0479">Metal-binding</keyword>
<dbReference type="GO" id="GO:0006281">
    <property type="term" value="P:DNA repair"/>
    <property type="evidence" value="ECO:0007669"/>
    <property type="project" value="UniProtKB-KW"/>
</dbReference>
<dbReference type="EC" id="6.5.1.2" evidence="9"/>
<dbReference type="SMART" id="SM00292">
    <property type="entry name" value="BRCT"/>
    <property type="match status" value="1"/>
</dbReference>
<keyword evidence="5" id="KW-0862">Zinc</keyword>
<name>A0A377JGY3_HAEPA</name>
<dbReference type="InterPro" id="IPR010994">
    <property type="entry name" value="RuvA_2-like"/>
</dbReference>
<protein>
    <submittedName>
        <fullName evidence="9">DNA ligase, NAD(+)-dependent</fullName>
        <ecNumber evidence="9">6.5.1.2</ecNumber>
    </submittedName>
</protein>
<dbReference type="Proteomes" id="UP000254186">
    <property type="component" value="Unassembled WGS sequence"/>
</dbReference>
<evidence type="ECO:0000256" key="3">
    <source>
        <dbReference type="ARBA" id="ARBA00022723"/>
    </source>
</evidence>
<dbReference type="PROSITE" id="PS50172">
    <property type="entry name" value="BRCT"/>
    <property type="match status" value="1"/>
</dbReference>
<dbReference type="GO" id="GO:0003677">
    <property type="term" value="F:DNA binding"/>
    <property type="evidence" value="ECO:0007669"/>
    <property type="project" value="InterPro"/>
</dbReference>
<dbReference type="InterPro" id="IPR001357">
    <property type="entry name" value="BRCT_dom"/>
</dbReference>
<evidence type="ECO:0000256" key="5">
    <source>
        <dbReference type="ARBA" id="ARBA00022833"/>
    </source>
</evidence>
<evidence type="ECO:0000313" key="9">
    <source>
        <dbReference type="EMBL" id="STP03671.1"/>
    </source>
</evidence>
<dbReference type="GO" id="GO:0046872">
    <property type="term" value="F:metal ion binding"/>
    <property type="evidence" value="ECO:0007669"/>
    <property type="project" value="UniProtKB-KW"/>
</dbReference>
<keyword evidence="4" id="KW-0227">DNA damage</keyword>
<dbReference type="GO" id="GO:0006260">
    <property type="term" value="P:DNA replication"/>
    <property type="evidence" value="ECO:0007669"/>
    <property type="project" value="UniProtKB-KW"/>
</dbReference>
<dbReference type="EMBL" id="UGHY01000002">
    <property type="protein sequence ID" value="STP03671.1"/>
    <property type="molecule type" value="Genomic_DNA"/>
</dbReference>
<evidence type="ECO:0000256" key="1">
    <source>
        <dbReference type="ARBA" id="ARBA00022598"/>
    </source>
</evidence>
<dbReference type="SUPFAM" id="SSF52113">
    <property type="entry name" value="BRCT domain"/>
    <property type="match status" value="1"/>
</dbReference>
<evidence type="ECO:0000256" key="2">
    <source>
        <dbReference type="ARBA" id="ARBA00022705"/>
    </source>
</evidence>
<sequence length="221" mass="23972">MDIDGVGGKLIEQLVDRELIHTPADLFKLDLTTLTRLERMGAKSAENALASLEKAKNTTLARFIFALGIREVGEATALNLANHFKTLEALQNADLEALQQVPDVGEVVANRILAFWHEAHNVAVVNDLIAQGVHWETVETKEVIENRFKGKTVVLTGTLTQMGRNEAKALLQDMRAKVSGSVSAKTDFVIAGDAAGSKLTKAQELGVAVLTEEEFLAEIQS</sequence>
<dbReference type="SUPFAM" id="SSF47781">
    <property type="entry name" value="RuvA domain 2-like"/>
    <property type="match status" value="1"/>
</dbReference>
<dbReference type="InterPro" id="IPR003583">
    <property type="entry name" value="Hlx-hairpin-Hlx_DNA-bd_motif"/>
</dbReference>
<proteinExistence type="predicted"/>
<reference evidence="9 10" key="1">
    <citation type="submission" date="2018-06" db="EMBL/GenBank/DDBJ databases">
        <authorList>
            <consortium name="Pathogen Informatics"/>
            <person name="Doyle S."/>
        </authorList>
    </citation>
    <scope>NUCLEOTIDE SEQUENCE [LARGE SCALE GENOMIC DNA]</scope>
    <source>
        <strain evidence="9 10">NCTC10672</strain>
    </source>
</reference>
<evidence type="ECO:0000256" key="4">
    <source>
        <dbReference type="ARBA" id="ARBA00022763"/>
    </source>
</evidence>
<dbReference type="Pfam" id="PF12826">
    <property type="entry name" value="HHH_2"/>
    <property type="match status" value="1"/>
</dbReference>
<dbReference type="InterPro" id="IPR036420">
    <property type="entry name" value="BRCT_dom_sf"/>
</dbReference>
<evidence type="ECO:0000313" key="10">
    <source>
        <dbReference type="Proteomes" id="UP000254186"/>
    </source>
</evidence>
<dbReference type="FunFam" id="1.10.150.20:FF:000006">
    <property type="entry name" value="DNA ligase"/>
    <property type="match status" value="1"/>
</dbReference>
<dbReference type="Pfam" id="PF00533">
    <property type="entry name" value="BRCT"/>
    <property type="match status" value="1"/>
</dbReference>
<gene>
    <name evidence="9" type="primary">ligA_1</name>
    <name evidence="9" type="ORF">NCTC10672_00935</name>
</gene>
<keyword evidence="6" id="KW-0520">NAD</keyword>
<keyword evidence="2" id="KW-0235">DNA replication</keyword>
<dbReference type="Gene3D" id="1.10.150.20">
    <property type="entry name" value="5' to 3' exonuclease, C-terminal subdomain"/>
    <property type="match status" value="2"/>
</dbReference>
<feature type="domain" description="BRCT" evidence="8">
    <location>
        <begin position="143"/>
        <end position="221"/>
    </location>
</feature>
<keyword evidence="7" id="KW-0234">DNA repair</keyword>
<dbReference type="Pfam" id="PF14520">
    <property type="entry name" value="HHH_5"/>
    <property type="match status" value="1"/>
</dbReference>
<accession>A0A377JGY3</accession>
<keyword evidence="1 9" id="KW-0436">Ligase</keyword>
<dbReference type="InterPro" id="IPR041663">
    <property type="entry name" value="DisA/LigA_HHH"/>
</dbReference>
<dbReference type="SMART" id="SM00278">
    <property type="entry name" value="HhH1"/>
    <property type="match status" value="4"/>
</dbReference>